<gene>
    <name evidence="2" type="ORF">G3M58_41395</name>
</gene>
<dbReference type="Gene3D" id="3.40.50.720">
    <property type="entry name" value="NAD(P)-binding Rossmann-like Domain"/>
    <property type="match status" value="1"/>
</dbReference>
<feature type="non-terminal residue" evidence="2">
    <location>
        <position position="1"/>
    </location>
</feature>
<name>A0A6G3X5G2_9ACTN</name>
<evidence type="ECO:0000256" key="1">
    <source>
        <dbReference type="SAM" id="MobiDB-lite"/>
    </source>
</evidence>
<evidence type="ECO:0000313" key="2">
    <source>
        <dbReference type="EMBL" id="NEE12897.1"/>
    </source>
</evidence>
<organism evidence="2">
    <name type="scientific">Streptomyces sp. SID7499</name>
    <dbReference type="NCBI Taxonomy" id="2706086"/>
    <lineage>
        <taxon>Bacteria</taxon>
        <taxon>Bacillati</taxon>
        <taxon>Actinomycetota</taxon>
        <taxon>Actinomycetes</taxon>
        <taxon>Kitasatosporales</taxon>
        <taxon>Streptomycetaceae</taxon>
        <taxon>Streptomyces</taxon>
    </lineage>
</organism>
<feature type="region of interest" description="Disordered" evidence="1">
    <location>
        <begin position="1"/>
        <end position="35"/>
    </location>
</feature>
<accession>A0A6G3X5G2</accession>
<proteinExistence type="predicted"/>
<comment type="caution">
    <text evidence="2">The sequence shown here is derived from an EMBL/GenBank/DDBJ whole genome shotgun (WGS) entry which is preliminary data.</text>
</comment>
<feature type="non-terminal residue" evidence="2">
    <location>
        <position position="169"/>
    </location>
</feature>
<protein>
    <submittedName>
        <fullName evidence="2">Uncharacterized protein</fullName>
    </submittedName>
</protein>
<feature type="compositionally biased region" description="Low complexity" evidence="1">
    <location>
        <begin position="17"/>
        <end position="27"/>
    </location>
</feature>
<dbReference type="EMBL" id="JAAGMN010004285">
    <property type="protein sequence ID" value="NEE12897.1"/>
    <property type="molecule type" value="Genomic_DNA"/>
</dbReference>
<dbReference type="AlphaFoldDB" id="A0A6G3X5G2"/>
<sequence>DGKGTMSVSLRGLVQRTEPAGAAPGTGPETGGNTVTAAVSWVPAPLGAPDDGTGPEPVVRGYLGGRAARHTAGVADLTGFTLARLPDVEPGRVADGAGAVLDLAFRDVADVVRSKPAGPRRFVVLVDDRPPRHYHAPLTGLFRTVVQENPRVSGRVVRVAGLDAAPPER</sequence>
<reference evidence="2" key="1">
    <citation type="submission" date="2020-01" db="EMBL/GenBank/DDBJ databases">
        <title>Insect and environment-associated Actinomycetes.</title>
        <authorList>
            <person name="Currrie C."/>
            <person name="Chevrette M."/>
            <person name="Carlson C."/>
            <person name="Stubbendieck R."/>
            <person name="Wendt-Pienkowski E."/>
        </authorList>
    </citation>
    <scope>NUCLEOTIDE SEQUENCE</scope>
    <source>
        <strain evidence="2">SID7499</strain>
    </source>
</reference>